<accession>A0A0N7L692</accession>
<dbReference type="EMBL" id="CCYD01000681">
    <property type="protein sequence ID" value="CEG43627.1"/>
    <property type="molecule type" value="Genomic_DNA"/>
</dbReference>
<name>A0A0N7L692_PLAHL</name>
<organism evidence="3 4">
    <name type="scientific">Plasmopara halstedii</name>
    <name type="common">Downy mildew of sunflower</name>
    <dbReference type="NCBI Taxonomy" id="4781"/>
    <lineage>
        <taxon>Eukaryota</taxon>
        <taxon>Sar</taxon>
        <taxon>Stramenopiles</taxon>
        <taxon>Oomycota</taxon>
        <taxon>Peronosporomycetes</taxon>
        <taxon>Peronosporales</taxon>
        <taxon>Peronosporaceae</taxon>
        <taxon>Plasmopara</taxon>
    </lineage>
</organism>
<feature type="coiled-coil region" evidence="1">
    <location>
        <begin position="101"/>
        <end position="265"/>
    </location>
</feature>
<dbReference type="RefSeq" id="XP_024579996.1">
    <property type="nucleotide sequence ID" value="XM_024729639.1"/>
</dbReference>
<dbReference type="GeneID" id="36408873"/>
<evidence type="ECO:0000313" key="3">
    <source>
        <dbReference type="EMBL" id="CEG43627.1"/>
    </source>
</evidence>
<dbReference type="AlphaFoldDB" id="A0A0N7L692"/>
<evidence type="ECO:0000313" key="4">
    <source>
        <dbReference type="Proteomes" id="UP000054928"/>
    </source>
</evidence>
<dbReference type="Proteomes" id="UP000054928">
    <property type="component" value="Unassembled WGS sequence"/>
</dbReference>
<reference evidence="4" key="1">
    <citation type="submission" date="2014-09" db="EMBL/GenBank/DDBJ databases">
        <authorList>
            <person name="Sharma Rahul"/>
            <person name="Thines Marco"/>
        </authorList>
    </citation>
    <scope>NUCLEOTIDE SEQUENCE [LARGE SCALE GENOMIC DNA]</scope>
</reference>
<feature type="region of interest" description="Disordered" evidence="2">
    <location>
        <begin position="405"/>
        <end position="432"/>
    </location>
</feature>
<keyword evidence="1" id="KW-0175">Coiled coil</keyword>
<sequence length="432" mass="50010">MSLGDNLNIVSTLTDRMWQCQEAADLCGAIVSVLSNVEGLRDQLRTMKMQLNDLRRQGEKHEFVFNQFVQSSDWRLFAKDGDDNELVKNKKESDTNFDDLLSDANTNCAQWLNELQQLRDGIETYTIKIQTLEQEKQRIQEQFEKAEDSRHELEVVIESLNECIADVRKEKKDLEVIIEKTKDENQSASLYDQQQQTLQQQEVVELQQQLKNVRNEFERYRVRSHTALKKMEKRAELLNGMRRENEVLIKQVEKSSEEREQADAARRTSKMHLNQVQETLEMMQVEFNQFAVEKSCIIAELKEETQRLIVEKERLSSKNAELTIKIEELMAQKQQMEDESKRVKEAERTALQTRLNAATAAIQTATDDLQTARDALEVSKVECDKRRRRIEALEQQLKASYNALPSEENAHSIASTDVPSADSKIVVGNAKE</sequence>
<evidence type="ECO:0000256" key="1">
    <source>
        <dbReference type="SAM" id="Coils"/>
    </source>
</evidence>
<dbReference type="OrthoDB" id="1434354at2759"/>
<proteinExistence type="predicted"/>
<evidence type="ECO:0000256" key="2">
    <source>
        <dbReference type="SAM" id="MobiDB-lite"/>
    </source>
</evidence>
<protein>
    <submittedName>
        <fullName evidence="3">Uncharacterized protein</fullName>
    </submittedName>
</protein>
<dbReference type="OMA" id="KIYVNCN"/>
<keyword evidence="4" id="KW-1185">Reference proteome</keyword>
<dbReference type="STRING" id="4781.A0A0N7L692"/>